<dbReference type="Gene3D" id="2.40.50.100">
    <property type="match status" value="1"/>
</dbReference>
<dbReference type="InterPro" id="IPR003439">
    <property type="entry name" value="ABC_transporter-like_ATP-bd"/>
</dbReference>
<keyword evidence="9" id="KW-1185">Reference proteome</keyword>
<accession>A0A844SYF1</accession>
<dbReference type="OrthoDB" id="9802264at2"/>
<feature type="domain" description="ABC transporter" evidence="7">
    <location>
        <begin position="4"/>
        <end position="240"/>
    </location>
</feature>
<dbReference type="Pfam" id="PF08402">
    <property type="entry name" value="TOBE_2"/>
    <property type="match status" value="1"/>
</dbReference>
<gene>
    <name evidence="8" type="ORF">GPL20_02415</name>
</gene>
<evidence type="ECO:0000256" key="6">
    <source>
        <dbReference type="ARBA" id="ARBA00024722"/>
    </source>
</evidence>
<keyword evidence="4" id="KW-0547">Nucleotide-binding</keyword>
<comment type="similarity">
    <text evidence="2">Belongs to the ABC transporter superfamily.</text>
</comment>
<dbReference type="SUPFAM" id="SSF50331">
    <property type="entry name" value="MOP-like"/>
    <property type="match status" value="1"/>
</dbReference>
<evidence type="ECO:0000256" key="3">
    <source>
        <dbReference type="ARBA" id="ARBA00022448"/>
    </source>
</evidence>
<dbReference type="SMART" id="SM00382">
    <property type="entry name" value="AAA"/>
    <property type="match status" value="1"/>
</dbReference>
<dbReference type="GO" id="GO:0043190">
    <property type="term" value="C:ATP-binding cassette (ABC) transporter complex"/>
    <property type="evidence" value="ECO:0007669"/>
    <property type="project" value="InterPro"/>
</dbReference>
<organism evidence="8 9">
    <name type="scientific">Bradyrhizobium cajani</name>
    <dbReference type="NCBI Taxonomy" id="1928661"/>
    <lineage>
        <taxon>Bacteria</taxon>
        <taxon>Pseudomonadati</taxon>
        <taxon>Pseudomonadota</taxon>
        <taxon>Alphaproteobacteria</taxon>
        <taxon>Hyphomicrobiales</taxon>
        <taxon>Nitrobacteraceae</taxon>
        <taxon>Bradyrhizobium</taxon>
    </lineage>
</organism>
<dbReference type="RefSeq" id="WP_157327302.1">
    <property type="nucleotide sequence ID" value="NZ_JANADL010000009.1"/>
</dbReference>
<evidence type="ECO:0000256" key="4">
    <source>
        <dbReference type="ARBA" id="ARBA00022741"/>
    </source>
</evidence>
<dbReference type="PANTHER" id="PTHR42781">
    <property type="entry name" value="SPERMIDINE/PUTRESCINE IMPORT ATP-BINDING PROTEIN POTA"/>
    <property type="match status" value="1"/>
</dbReference>
<name>A0A844SYF1_9BRAD</name>
<dbReference type="Proteomes" id="UP000449969">
    <property type="component" value="Unassembled WGS sequence"/>
</dbReference>
<dbReference type="PROSITE" id="PS50893">
    <property type="entry name" value="ABC_TRANSPORTER_2"/>
    <property type="match status" value="1"/>
</dbReference>
<evidence type="ECO:0000313" key="9">
    <source>
        <dbReference type="Proteomes" id="UP000449969"/>
    </source>
</evidence>
<dbReference type="InterPro" id="IPR017871">
    <property type="entry name" value="ABC_transporter-like_CS"/>
</dbReference>
<comment type="caution">
    <text evidence="8">The sequence shown here is derived from an EMBL/GenBank/DDBJ whole genome shotgun (WGS) entry which is preliminary data.</text>
</comment>
<dbReference type="GO" id="GO:0016887">
    <property type="term" value="F:ATP hydrolysis activity"/>
    <property type="evidence" value="ECO:0007669"/>
    <property type="project" value="InterPro"/>
</dbReference>
<evidence type="ECO:0000256" key="2">
    <source>
        <dbReference type="ARBA" id="ARBA00005417"/>
    </source>
</evidence>
<comment type="subcellular location">
    <subcellularLocation>
        <location evidence="1">Cell inner membrane</location>
        <topology evidence="1">Peripheral membrane protein</topology>
    </subcellularLocation>
</comment>
<dbReference type="EMBL" id="WQNE01000001">
    <property type="protein sequence ID" value="MVT71973.1"/>
    <property type="molecule type" value="Genomic_DNA"/>
</dbReference>
<dbReference type="InterPro" id="IPR013611">
    <property type="entry name" value="Transp-assoc_OB_typ2"/>
</dbReference>
<keyword evidence="5 8" id="KW-0067">ATP-binding</keyword>
<sequence>MAEVLLENVSRTFGGFTAVDDVDLRVAAGEFVTLLGPSGCGKTTTLRMVAGLEETTGGRISIGRRVVSEPARNIHLAPDRRQLGMVFQSYAIWPHMRVFDNVAYPLQVRRRPAAEIRERVERALRLVEMERFADRPAPALSGGQQQRVAIARAMVFEPEVLLLDEPLSNLDARLRTQMGDEFRSLQKRLGITTLYVTHDQDEAMALSDRIVVMRGGRILQIGAPTEIYQRPNSEAVASFLGAPNLLDATVTGIEATPSDPSRFTVQGDGWQGVACGNQPFACGQSVRVLARPEDLRIGPIASDADATWRGEVIASVFRGARRSLRLRTSAGELHFEVPALTEARVGDMMQIEAARSSLWAVAPG</sequence>
<dbReference type="AlphaFoldDB" id="A0A844SYF1"/>
<evidence type="ECO:0000259" key="7">
    <source>
        <dbReference type="PROSITE" id="PS50893"/>
    </source>
</evidence>
<comment type="function">
    <text evidence="6">Involved in beta-(1--&gt;2)glucan export. Transmembrane domains (TMD) form a pore in the inner membrane and the ATP-binding domain (NBD) is responsible for energy generation.</text>
</comment>
<dbReference type="InterPro" id="IPR050093">
    <property type="entry name" value="ABC_SmlMolc_Importer"/>
</dbReference>
<reference evidence="8 9" key="1">
    <citation type="submission" date="2019-12" db="EMBL/GenBank/DDBJ databases">
        <title>Draft genome sequences Bradyrhizobium cajani AMBPC1010, Bradyrhizobium pachyrhizi AMBPC1040 and Bradyrhizobium yuanmingense ALSPC3051, three plant growth promoting strains isolated from nodules of Cajanus cajan L. in Dominican Republic.</title>
        <authorList>
            <person name="Flores-Felix J.D."/>
            <person name="Araujo J."/>
            <person name="Diaz-Alcantara C."/>
            <person name="Gonzalez-Andres F."/>
            <person name="Velazquez E."/>
        </authorList>
    </citation>
    <scope>NUCLEOTIDE SEQUENCE [LARGE SCALE GENOMIC DNA]</scope>
    <source>
        <strain evidence="8 9">1010</strain>
    </source>
</reference>
<evidence type="ECO:0000256" key="5">
    <source>
        <dbReference type="ARBA" id="ARBA00022840"/>
    </source>
</evidence>
<dbReference type="Pfam" id="PF00005">
    <property type="entry name" value="ABC_tran"/>
    <property type="match status" value="1"/>
</dbReference>
<evidence type="ECO:0000313" key="8">
    <source>
        <dbReference type="EMBL" id="MVT71973.1"/>
    </source>
</evidence>
<dbReference type="InterPro" id="IPR008995">
    <property type="entry name" value="Mo/tungstate-bd_C_term_dom"/>
</dbReference>
<dbReference type="GO" id="GO:0140359">
    <property type="term" value="F:ABC-type transporter activity"/>
    <property type="evidence" value="ECO:0007669"/>
    <property type="project" value="UniProtKB-ARBA"/>
</dbReference>
<keyword evidence="3" id="KW-0813">Transport</keyword>
<dbReference type="Gene3D" id="3.40.50.300">
    <property type="entry name" value="P-loop containing nucleotide triphosphate hydrolases"/>
    <property type="match status" value="1"/>
</dbReference>
<dbReference type="InterPro" id="IPR027417">
    <property type="entry name" value="P-loop_NTPase"/>
</dbReference>
<dbReference type="GO" id="GO:0005524">
    <property type="term" value="F:ATP binding"/>
    <property type="evidence" value="ECO:0007669"/>
    <property type="project" value="UniProtKB-KW"/>
</dbReference>
<proteinExistence type="inferred from homology"/>
<dbReference type="FunFam" id="3.40.50.300:FF:000042">
    <property type="entry name" value="Maltose/maltodextrin ABC transporter, ATP-binding protein"/>
    <property type="match status" value="1"/>
</dbReference>
<dbReference type="InterPro" id="IPR003593">
    <property type="entry name" value="AAA+_ATPase"/>
</dbReference>
<evidence type="ECO:0000256" key="1">
    <source>
        <dbReference type="ARBA" id="ARBA00004417"/>
    </source>
</evidence>
<dbReference type="PROSITE" id="PS00211">
    <property type="entry name" value="ABC_TRANSPORTER_1"/>
    <property type="match status" value="1"/>
</dbReference>
<dbReference type="PANTHER" id="PTHR42781:SF4">
    <property type="entry name" value="SPERMIDINE_PUTRESCINE IMPORT ATP-BINDING PROTEIN POTA"/>
    <property type="match status" value="1"/>
</dbReference>
<protein>
    <submittedName>
        <fullName evidence="8">ATP-binding cassette domain-containing protein</fullName>
    </submittedName>
</protein>
<dbReference type="SUPFAM" id="SSF52540">
    <property type="entry name" value="P-loop containing nucleoside triphosphate hydrolases"/>
    <property type="match status" value="1"/>
</dbReference>